<dbReference type="EMBL" id="CAEZTS010000092">
    <property type="protein sequence ID" value="CAB4581945.1"/>
    <property type="molecule type" value="Genomic_DNA"/>
</dbReference>
<protein>
    <submittedName>
        <fullName evidence="1">Unannotated protein</fullName>
    </submittedName>
</protein>
<dbReference type="PANTHER" id="PTHR34039">
    <property type="entry name" value="UPF0102 PROTEIN YRAN"/>
    <property type="match status" value="1"/>
</dbReference>
<dbReference type="SUPFAM" id="SSF52980">
    <property type="entry name" value="Restriction endonuclease-like"/>
    <property type="match status" value="1"/>
</dbReference>
<dbReference type="InterPro" id="IPR011856">
    <property type="entry name" value="tRNA_endonuc-like_dom_sf"/>
</dbReference>
<dbReference type="PANTHER" id="PTHR34039:SF1">
    <property type="entry name" value="UPF0102 PROTEIN YRAN"/>
    <property type="match status" value="1"/>
</dbReference>
<dbReference type="GO" id="GO:0003676">
    <property type="term" value="F:nucleic acid binding"/>
    <property type="evidence" value="ECO:0007669"/>
    <property type="project" value="InterPro"/>
</dbReference>
<organism evidence="1">
    <name type="scientific">freshwater metagenome</name>
    <dbReference type="NCBI Taxonomy" id="449393"/>
    <lineage>
        <taxon>unclassified sequences</taxon>
        <taxon>metagenomes</taxon>
        <taxon>ecological metagenomes</taxon>
    </lineage>
</organism>
<dbReference type="AlphaFoldDB" id="A0A6J6F2W3"/>
<name>A0A6J6F2W3_9ZZZZ</name>
<dbReference type="Gene3D" id="3.40.1350.10">
    <property type="match status" value="1"/>
</dbReference>
<dbReference type="Pfam" id="PF02021">
    <property type="entry name" value="UPF0102"/>
    <property type="match status" value="1"/>
</dbReference>
<dbReference type="CDD" id="cd20736">
    <property type="entry name" value="PoNe_Nuclease"/>
    <property type="match status" value="1"/>
</dbReference>
<proteinExistence type="predicted"/>
<evidence type="ECO:0000313" key="1">
    <source>
        <dbReference type="EMBL" id="CAB4581945.1"/>
    </source>
</evidence>
<dbReference type="InterPro" id="IPR011335">
    <property type="entry name" value="Restrct_endonuc-II-like"/>
</dbReference>
<dbReference type="NCBIfam" id="NF009154">
    <property type="entry name" value="PRK12497.3-3"/>
    <property type="match status" value="1"/>
</dbReference>
<gene>
    <name evidence="1" type="ORF">UFOPK1722_01102</name>
</gene>
<accession>A0A6J6F2W3</accession>
<sequence length="103" mass="11572">MAEWYRRQGYEVVSRNWRCRSGEIDIIAERSGVLVICEVKTRASDRFGSPAHAVTVDKQRRLRRLAVAWMSEHAVRHVGLRFDVACVVGVGGACVVEVIEAAF</sequence>
<reference evidence="1" key="1">
    <citation type="submission" date="2020-05" db="EMBL/GenBank/DDBJ databases">
        <authorList>
            <person name="Chiriac C."/>
            <person name="Salcher M."/>
            <person name="Ghai R."/>
            <person name="Kavagutti S V."/>
        </authorList>
    </citation>
    <scope>NUCLEOTIDE SEQUENCE</scope>
</reference>
<dbReference type="InterPro" id="IPR003509">
    <property type="entry name" value="UPF0102_YraN-like"/>
</dbReference>